<keyword evidence="3" id="KW-0472">Membrane</keyword>
<protein>
    <recommendedName>
        <fullName evidence="6">Phage tail tape measure protein</fullName>
    </recommendedName>
</protein>
<sequence length="1492" mass="160719">MDLETLQVVFDANTEQLQASMNKILPIIESVTNKIERTTGISMNKTEDNLDMSKPVAKMQAQYEKMTDQATKSLEKLEKITDQSTNRTTSNLSKGYEQARSKVSKNVDAMVREIESKMKQAQAKQAKIANLTTQGKTPAIAGNPVKSSKLDDQIAGSQAQMTRYQNQAKALAQSMQSEFDAVPSSLNKISVAMEQNEAQINAMKARLKGLNEDYKNQTKPVGSFQDGFKNKDTDASIKTQDTIQKQSAKMNKLISENDRLGDSYGRISDRSVQLKSALSGINTELSESTIRAHSTSRALNSVGNSGKDNSGIFGKFGSVFNRQSKGIESGTKRMSRGMGGFGGTMKALWSQLIIFTLLSQAITALATGLGKAMMTNDQFRNSLNQIQVNLLTAFYPIYTAIMPALNALMQGLATATGYLAAFISSIFGTTYGAAKQGAAGLYQNVQALDDTSVATDNATKANKKMGNTADKTKKKVKELQRVLMGFDEINRIGLDKDDGADDLAGDTSNPSVGKGKTPATKVPGLDFSGPDYQVPKWLDNFAKQFKKVMSELFAPMKAAWDKYGQRVIDAWKYALREVGGLIEAIGKSFMKVWTNGTGERFIGNLLILFADMLNIIGDIAKAFKDAWNDDGRGTALIQSIFDMFNAILETLHKVATSFREAWNDGTGEKIAANLLEIFTNIFTTIGNLANQFGKAWEAGGNGQGIFSAILNIVNDILTHINNMTKATADWAKTLDFTPLLSSIKNLLKSIEPLSNNIGAGLEWFYKNVLLPLASYTIEDLIPAFLDLLSGAIDTINSVINFLKPLGDWFWNNFLQPIASWTGGVIVSVLEGVANALKGISDWIDNHQKAFEVIVTIIGSFAAAWGLVSAAVVITSAAVVVWNGVAFIATGVTTAFGAAIAFLTSPIGIAIAIIGAIIAAGVLLYQNWDTIKEKAGQLGEWIGKKWDDIKGATSDAWDSVKDTCSKTWDDMKDGASEKFGNMKSSVSSAWDDTKKKTSSTWNDMKTTVSEKSSKIKDDTSNKFREMKDSVGTHFNTIKSDAKNKFDSVASSVSSGSSRAKDKAVDSFYTMKSRIGNYMSDVKSNAKDGFNKVSDWAGNIGSKMGAGLSSGASAVKRGARHIANGIVGVIGAAVNGTIKGINWILSKVGSGNRLSRWSVPRFAKGGRHKGGLALVNDAKSSNWQEMYKLPNGKTGMFPRQRNMVLDLPAGTQVLDGNRTAKMQNEGLVPHYAGGIFGDDFLSGFGDIFGGAGDFIGGAIDSVKDFTKGVWKYISNPSALLDLAIDKFTDFAGAMEPASSIIGGSIKLVKNSAVQWVRDLLNDTAPKKKKKKTHKNDGGGLFDDFGSMFSNMFSGFANGGIVNKDGLYHLAEGNNDEMILPLTNKARAMDLIGQAVDYMGADFSSLQLPDALTPQGMSNMSFSGGSNDSSSQSGGLNENTSAMLGALLTAIENKGNGSNSPVEVTMEIDGRELGRSTITEINKETRRTGVVPLVL</sequence>
<comment type="caution">
    <text evidence="4">The sequence shown here is derived from an EMBL/GenBank/DDBJ whole genome shotgun (WGS) entry which is preliminary data.</text>
</comment>
<evidence type="ECO:0000256" key="1">
    <source>
        <dbReference type="SAM" id="Coils"/>
    </source>
</evidence>
<feature type="region of interest" description="Disordered" evidence="2">
    <location>
        <begin position="1414"/>
        <end position="1435"/>
    </location>
</feature>
<proteinExistence type="predicted"/>
<dbReference type="EMBL" id="SRRQ01000018">
    <property type="protein sequence ID" value="TWW10256.1"/>
    <property type="molecule type" value="Genomic_DNA"/>
</dbReference>
<feature type="compositionally biased region" description="Polar residues" evidence="2">
    <location>
        <begin position="82"/>
        <end position="93"/>
    </location>
</feature>
<dbReference type="SUPFAM" id="SSF58113">
    <property type="entry name" value="Apolipoprotein A-I"/>
    <property type="match status" value="1"/>
</dbReference>
<dbReference type="Proteomes" id="UP000321659">
    <property type="component" value="Unassembled WGS sequence"/>
</dbReference>
<feature type="compositionally biased region" description="Low complexity" evidence="2">
    <location>
        <begin position="1414"/>
        <end position="1432"/>
    </location>
</feature>
<evidence type="ECO:0000256" key="3">
    <source>
        <dbReference type="SAM" id="Phobius"/>
    </source>
</evidence>
<feature type="transmembrane region" description="Helical" evidence="3">
    <location>
        <begin position="348"/>
        <end position="369"/>
    </location>
</feature>
<dbReference type="Gene3D" id="1.20.120.20">
    <property type="entry name" value="Apolipoprotein"/>
    <property type="match status" value="2"/>
</dbReference>
<reference evidence="4 5" key="1">
    <citation type="submission" date="2019-04" db="EMBL/GenBank/DDBJ databases">
        <title>In vitro growth and metabolic characteristics of meat-borne Lactobacillus algidus strains.</title>
        <authorList>
            <person name="Sade E."/>
            <person name="Per J."/>
            <person name="Tytti H."/>
            <person name="Johanna B.K."/>
        </authorList>
    </citation>
    <scope>NUCLEOTIDE SEQUENCE [LARGE SCALE GENOMIC DNA]</scope>
    <source>
        <strain evidence="4 5">LTS37-1</strain>
    </source>
</reference>
<gene>
    <name evidence="4" type="ORF">LABALGLTS371_15440</name>
</gene>
<feature type="transmembrane region" description="Helical" evidence="3">
    <location>
        <begin position="908"/>
        <end position="927"/>
    </location>
</feature>
<feature type="region of interest" description="Disordered" evidence="2">
    <location>
        <begin position="81"/>
        <end position="100"/>
    </location>
</feature>
<dbReference type="RefSeq" id="WP_146303335.1">
    <property type="nucleotide sequence ID" value="NZ_JANXKU010000004.1"/>
</dbReference>
<evidence type="ECO:0000313" key="4">
    <source>
        <dbReference type="EMBL" id="TWW10256.1"/>
    </source>
</evidence>
<feature type="transmembrane region" description="Helical" evidence="3">
    <location>
        <begin position="390"/>
        <end position="409"/>
    </location>
</feature>
<dbReference type="GO" id="GO:0005886">
    <property type="term" value="C:plasma membrane"/>
    <property type="evidence" value="ECO:0007669"/>
    <property type="project" value="TreeGrafter"/>
</dbReference>
<keyword evidence="1" id="KW-0175">Coiled coil</keyword>
<evidence type="ECO:0000313" key="5">
    <source>
        <dbReference type="Proteomes" id="UP000321659"/>
    </source>
</evidence>
<keyword evidence="3" id="KW-0812">Transmembrane</keyword>
<organism evidence="4 5">
    <name type="scientific">Dellaglioa algida</name>
    <dbReference type="NCBI Taxonomy" id="105612"/>
    <lineage>
        <taxon>Bacteria</taxon>
        <taxon>Bacillati</taxon>
        <taxon>Bacillota</taxon>
        <taxon>Bacilli</taxon>
        <taxon>Lactobacillales</taxon>
        <taxon>Lactobacillaceae</taxon>
        <taxon>Dellaglioa</taxon>
    </lineage>
</organism>
<feature type="coiled-coil region" evidence="1">
    <location>
        <begin position="186"/>
        <end position="213"/>
    </location>
</feature>
<name>A0A5C6M6F4_9LACO</name>
<feature type="transmembrane region" description="Helical" evidence="3">
    <location>
        <begin position="852"/>
        <end position="873"/>
    </location>
</feature>
<keyword evidence="3" id="KW-1133">Transmembrane helix</keyword>
<dbReference type="PANTHER" id="PTHR47372">
    <property type="entry name" value="DAUER UP-REGULATED-RELATED"/>
    <property type="match status" value="1"/>
</dbReference>
<evidence type="ECO:0000256" key="2">
    <source>
        <dbReference type="SAM" id="MobiDB-lite"/>
    </source>
</evidence>
<dbReference type="PANTHER" id="PTHR47372:SF11">
    <property type="entry name" value="RE19971P"/>
    <property type="match status" value="1"/>
</dbReference>
<evidence type="ECO:0008006" key="6">
    <source>
        <dbReference type="Google" id="ProtNLM"/>
    </source>
</evidence>
<accession>A0A5C6M6F4</accession>
<feature type="transmembrane region" description="Helical" evidence="3">
    <location>
        <begin position="879"/>
        <end position="901"/>
    </location>
</feature>